<dbReference type="InterPro" id="IPR036278">
    <property type="entry name" value="Sialidase_sf"/>
</dbReference>
<keyword evidence="2" id="KW-1185">Reference proteome</keyword>
<dbReference type="OrthoDB" id="9764969at2"/>
<accession>A0A254PWV3</accession>
<proteinExistence type="predicted"/>
<dbReference type="EMBL" id="NGUP01000001">
    <property type="protein sequence ID" value="OWS71039.1"/>
    <property type="molecule type" value="Genomic_DNA"/>
</dbReference>
<evidence type="ECO:0008006" key="3">
    <source>
        <dbReference type="Google" id="ProtNLM"/>
    </source>
</evidence>
<dbReference type="CDD" id="cd15482">
    <property type="entry name" value="Sialidase_non-viral"/>
    <property type="match status" value="1"/>
</dbReference>
<dbReference type="Gene3D" id="2.120.10.10">
    <property type="match status" value="2"/>
</dbReference>
<gene>
    <name evidence="1" type="ORF">CBI31_02030</name>
</gene>
<dbReference type="SUPFAM" id="SSF50939">
    <property type="entry name" value="Sialidases"/>
    <property type="match status" value="1"/>
</dbReference>
<evidence type="ECO:0000313" key="2">
    <source>
        <dbReference type="Proteomes" id="UP000197528"/>
    </source>
</evidence>
<evidence type="ECO:0000313" key="1">
    <source>
        <dbReference type="EMBL" id="OWS71039.1"/>
    </source>
</evidence>
<comment type="caution">
    <text evidence="1">The sequence shown here is derived from an EMBL/GenBank/DDBJ whole genome shotgun (WGS) entry which is preliminary data.</text>
</comment>
<protein>
    <recommendedName>
        <fullName evidence="3">Glycosyl hydrolase</fullName>
    </recommendedName>
</protein>
<sequence length="416" mass="44809">MKFHLHSSFRLVVLSALFVGVLGLHGRADAQMDHSRPMAAVKQKDVCQGSGLDCAIAATPSLSPDGKLLLAWTASGVVSVGQSFDLGKTLISTVKIAEHGKSLDTGSDARPQIVADKQGNVFLAYAFFKDSNWNAQINTARSTDGGNTFGAPASLVRDGSSQRFPSALIRPDDSIFISWIDKRLVAAAKQGGVKRLGGSIAYSFSNDGGKTFQLEQFSNESSCECCRIGGALDMNHQPVIVYRAIFPGGIRDQASQVISVKGAEPIRRVADDEWKTDACPHHGPSIAVSGSGKLHVAWYTQGSKRSGVFYANSSNQGLSYSQPARIGAEGANVSRPYLLALGQQVWLVWKEFDGAYSLVYMKQSADDGKTWSAPQMISKTNGYSDHPLLINQGATVFLSWLTRNDGYQLIKLGQQQ</sequence>
<reference evidence="1 2" key="1">
    <citation type="submission" date="2017-05" db="EMBL/GenBank/DDBJ databases">
        <title>Genome of Polynucleobacter sp. MWH-Feld-100.</title>
        <authorList>
            <person name="Hahn M.W."/>
        </authorList>
    </citation>
    <scope>NUCLEOTIDE SEQUENCE [LARGE SCALE GENOMIC DNA]</scope>
    <source>
        <strain evidence="1 2">MWH-Feld-100</strain>
    </source>
</reference>
<dbReference type="AlphaFoldDB" id="A0A254PWV3"/>
<name>A0A254PWV3_9BURK</name>
<dbReference type="RefSeq" id="WP_088524744.1">
    <property type="nucleotide sequence ID" value="NZ_NGUP01000001.1"/>
</dbReference>
<dbReference type="Proteomes" id="UP000197528">
    <property type="component" value="Unassembled WGS sequence"/>
</dbReference>
<organism evidence="1 2">
    <name type="scientific">Polynucleobacter campilacus</name>
    <dbReference type="NCBI Taxonomy" id="1743163"/>
    <lineage>
        <taxon>Bacteria</taxon>
        <taxon>Pseudomonadati</taxon>
        <taxon>Pseudomonadota</taxon>
        <taxon>Betaproteobacteria</taxon>
        <taxon>Burkholderiales</taxon>
        <taxon>Burkholderiaceae</taxon>
        <taxon>Polynucleobacter</taxon>
    </lineage>
</organism>